<sequence length="113" mass="11584">MLPLVLINPACAQGGADPADGGASQASPESALASACVDVEVNGVRSRSYDCLTEKLKPKAALQAARTGGLNSEQIVNQPSNQLGLFNRAAMANRMGNTFGTSVYPQRPPAGSP</sequence>
<evidence type="ECO:0000313" key="1">
    <source>
        <dbReference type="EMBL" id="OWY30398.1"/>
    </source>
</evidence>
<proteinExistence type="predicted"/>
<reference evidence="1 2" key="1">
    <citation type="submission" date="2017-06" db="EMBL/GenBank/DDBJ databases">
        <title>Herbaspirillum phytohormonus sp. nov., isolated from the root nodule of Robinia pseudoacacia in lead-zinc mine.</title>
        <authorList>
            <person name="Fan M."/>
            <person name="Lin Y."/>
        </authorList>
    </citation>
    <scope>NUCLEOTIDE SEQUENCE [LARGE SCALE GENOMIC DNA]</scope>
    <source>
        <strain evidence="1 2">HZ10</strain>
    </source>
</reference>
<protein>
    <submittedName>
        <fullName evidence="1">Uncharacterized protein</fullName>
    </submittedName>
</protein>
<organism evidence="1 2">
    <name type="scientific">Herbaspirillum robiniae</name>
    <dbReference type="NCBI Taxonomy" id="2014887"/>
    <lineage>
        <taxon>Bacteria</taxon>
        <taxon>Pseudomonadati</taxon>
        <taxon>Pseudomonadota</taxon>
        <taxon>Betaproteobacteria</taxon>
        <taxon>Burkholderiales</taxon>
        <taxon>Oxalobacteraceae</taxon>
        <taxon>Herbaspirillum</taxon>
    </lineage>
</organism>
<dbReference type="EMBL" id="NJGU01000002">
    <property type="protein sequence ID" value="OWY30398.1"/>
    <property type="molecule type" value="Genomic_DNA"/>
</dbReference>
<dbReference type="AlphaFoldDB" id="A0A246WTR1"/>
<dbReference type="Proteomes" id="UP000197596">
    <property type="component" value="Unassembled WGS sequence"/>
</dbReference>
<gene>
    <name evidence="1" type="ORF">CEJ42_05450</name>
</gene>
<comment type="caution">
    <text evidence="1">The sequence shown here is derived from an EMBL/GenBank/DDBJ whole genome shotgun (WGS) entry which is preliminary data.</text>
</comment>
<evidence type="ECO:0000313" key="2">
    <source>
        <dbReference type="Proteomes" id="UP000197596"/>
    </source>
</evidence>
<accession>A0A246WTR1</accession>
<name>A0A246WTR1_9BURK</name>